<keyword evidence="12" id="KW-0862">Zinc</keyword>
<evidence type="ECO:0000259" key="13">
    <source>
        <dbReference type="Pfam" id="PF01761"/>
    </source>
</evidence>
<feature type="binding site" evidence="11">
    <location>
        <position position="18"/>
    </location>
    <ligand>
        <name>Mg(2+)</name>
        <dbReference type="ChEBI" id="CHEBI:18420"/>
    </ligand>
</feature>
<evidence type="ECO:0000256" key="9">
    <source>
        <dbReference type="ARBA" id="ARBA00023239"/>
    </source>
</evidence>
<feature type="binding site" evidence="12">
    <location>
        <begin position="309"/>
        <end position="310"/>
    </location>
    <ligand>
        <name>NAD(+)</name>
        <dbReference type="ChEBI" id="CHEBI:57540"/>
    </ligand>
</feature>
<evidence type="ECO:0000256" key="12">
    <source>
        <dbReference type="HAMAP-Rule" id="MF_00110"/>
    </source>
</evidence>
<dbReference type="InterPro" id="IPR050071">
    <property type="entry name" value="Dehydroquinate_synthase"/>
</dbReference>
<dbReference type="InterPro" id="IPR027417">
    <property type="entry name" value="P-loop_NTPase"/>
</dbReference>
<comment type="caution">
    <text evidence="15">The sequence shown here is derived from an EMBL/GenBank/DDBJ whole genome shotgun (WGS) entry which is preliminary data.</text>
</comment>
<dbReference type="SUPFAM" id="SSF52540">
    <property type="entry name" value="P-loop containing nucleoside triphosphate hydrolases"/>
    <property type="match status" value="1"/>
</dbReference>
<feature type="binding site" evidence="11">
    <location>
        <position position="36"/>
    </location>
    <ligand>
        <name>substrate</name>
    </ligand>
</feature>
<comment type="pathway">
    <text evidence="11">Metabolic intermediate biosynthesis; chorismate biosynthesis; chorismate from D-erythrose 4-phosphate and phosphoenolpyruvate: step 5/7.</text>
</comment>
<comment type="subunit">
    <text evidence="11">Monomer.</text>
</comment>
<feature type="binding site" evidence="12">
    <location>
        <begin position="285"/>
        <end position="289"/>
    </location>
    <ligand>
        <name>NAD(+)</name>
        <dbReference type="ChEBI" id="CHEBI:57540"/>
    </ligand>
</feature>
<evidence type="ECO:0000256" key="6">
    <source>
        <dbReference type="ARBA" id="ARBA00022605"/>
    </source>
</evidence>
<dbReference type="CDD" id="cd00464">
    <property type="entry name" value="SK"/>
    <property type="match status" value="1"/>
</dbReference>
<evidence type="ECO:0000313" key="15">
    <source>
        <dbReference type="EMBL" id="GGZ53658.1"/>
    </source>
</evidence>
<feature type="binding site" evidence="11">
    <location>
        <position position="156"/>
    </location>
    <ligand>
        <name>ATP</name>
        <dbReference type="ChEBI" id="CHEBI:30616"/>
    </ligand>
</feature>
<dbReference type="PRINTS" id="PR01100">
    <property type="entry name" value="SHIKIMTKNASE"/>
</dbReference>
<proteinExistence type="inferred from homology"/>
<evidence type="ECO:0000256" key="4">
    <source>
        <dbReference type="ARBA" id="ARBA00004661"/>
    </source>
</evidence>
<keyword evidence="16" id="KW-1185">Reference proteome</keyword>
<feature type="binding site" evidence="11">
    <location>
        <position position="60"/>
    </location>
    <ligand>
        <name>substrate</name>
    </ligand>
</feature>
<name>A0ABQ3BSD5_9GAMM</name>
<dbReference type="NCBIfam" id="TIGR01357">
    <property type="entry name" value="aroB"/>
    <property type="match status" value="1"/>
</dbReference>
<evidence type="ECO:0000256" key="1">
    <source>
        <dbReference type="ARBA" id="ARBA00001393"/>
    </source>
</evidence>
<evidence type="ECO:0000256" key="5">
    <source>
        <dbReference type="ARBA" id="ARBA00022490"/>
    </source>
</evidence>
<feature type="binding site" evidence="12">
    <location>
        <position position="322"/>
    </location>
    <ligand>
        <name>NAD(+)</name>
        <dbReference type="ChEBI" id="CHEBI:57540"/>
    </ligand>
</feature>
<evidence type="ECO:0000259" key="14">
    <source>
        <dbReference type="Pfam" id="PF24621"/>
    </source>
</evidence>
<keyword evidence="11" id="KW-0418">Kinase</keyword>
<comment type="caution">
    <text evidence="12">Lacks conserved residue(s) required for the propagation of feature annotation.</text>
</comment>
<comment type="cofactor">
    <cofactor evidence="2 12">
        <name>NAD(+)</name>
        <dbReference type="ChEBI" id="CHEBI:57540"/>
    </cofactor>
</comment>
<dbReference type="EMBL" id="BMXY01000001">
    <property type="protein sequence ID" value="GGZ53658.1"/>
    <property type="molecule type" value="Genomic_DNA"/>
</dbReference>
<feature type="binding site" evidence="11">
    <location>
        <position position="139"/>
    </location>
    <ligand>
        <name>substrate</name>
    </ligand>
</feature>
<feature type="binding site" evidence="12">
    <location>
        <position position="427"/>
    </location>
    <ligand>
        <name>Zn(2+)</name>
        <dbReference type="ChEBI" id="CHEBI:29105"/>
    </ligand>
</feature>
<dbReference type="Pfam" id="PF01761">
    <property type="entry name" value="DHQ_synthase"/>
    <property type="match status" value="1"/>
</dbReference>
<dbReference type="EC" id="4.2.3.4" evidence="12"/>
<keyword evidence="6 12" id="KW-0028">Amino-acid biosynthesis</keyword>
<feature type="binding site" evidence="12">
    <location>
        <position position="364"/>
    </location>
    <ligand>
        <name>Zn(2+)</name>
        <dbReference type="ChEBI" id="CHEBI:29105"/>
    </ligand>
</feature>
<evidence type="ECO:0000256" key="11">
    <source>
        <dbReference type="HAMAP-Rule" id="MF_00109"/>
    </source>
</evidence>
<comment type="cofactor">
    <cofactor evidence="11">
        <name>Mg(2+)</name>
        <dbReference type="ChEBI" id="CHEBI:18420"/>
    </cofactor>
    <text evidence="11">Binds 1 Mg(2+) ion per subunit.</text>
</comment>
<comment type="function">
    <text evidence="11">Catalyzes the specific phosphorylation of the 3-hydroxyl group of shikimic acid using ATP as a cosubstrate.</text>
</comment>
<dbReference type="Gene3D" id="3.40.50.300">
    <property type="entry name" value="P-loop containing nucleotide triphosphate hydrolases"/>
    <property type="match status" value="1"/>
</dbReference>
<comment type="catalytic activity">
    <reaction evidence="1 12">
        <text>7-phospho-2-dehydro-3-deoxy-D-arabino-heptonate = 3-dehydroquinate + phosphate</text>
        <dbReference type="Rhea" id="RHEA:21968"/>
        <dbReference type="ChEBI" id="CHEBI:32364"/>
        <dbReference type="ChEBI" id="CHEBI:43474"/>
        <dbReference type="ChEBI" id="CHEBI:58394"/>
        <dbReference type="EC" id="4.2.3.4"/>
    </reaction>
</comment>
<keyword evidence="11" id="KW-0067">ATP-binding</keyword>
<keyword evidence="7 12" id="KW-0520">NAD</keyword>
<dbReference type="InterPro" id="IPR056179">
    <property type="entry name" value="DHQS_C"/>
</dbReference>
<dbReference type="EC" id="2.7.1.71" evidence="11"/>
<dbReference type="Proteomes" id="UP000643403">
    <property type="component" value="Unassembled WGS sequence"/>
</dbReference>
<evidence type="ECO:0000256" key="3">
    <source>
        <dbReference type="ARBA" id="ARBA00003485"/>
    </source>
</evidence>
<keyword evidence="12" id="KW-0479">Metal-binding</keyword>
<feature type="binding site" evidence="12">
    <location>
        <position position="448"/>
    </location>
    <ligand>
        <name>Zn(2+)</name>
        <dbReference type="ChEBI" id="CHEBI:29105"/>
    </ligand>
</feature>
<comment type="similarity">
    <text evidence="12">Belongs to the sugar phosphate cyclases superfamily. Dehydroquinate synthase family.</text>
</comment>
<comment type="cofactor">
    <cofactor evidence="12">
        <name>Co(2+)</name>
        <dbReference type="ChEBI" id="CHEBI:48828"/>
    </cofactor>
    <cofactor evidence="12">
        <name>Zn(2+)</name>
        <dbReference type="ChEBI" id="CHEBI:29105"/>
    </cofactor>
    <text evidence="12">Binds 1 divalent metal cation per subunit. Can use either Co(2+) or Zn(2+).</text>
</comment>
<comment type="subcellular location">
    <subcellularLocation>
        <location evidence="12">Cytoplasm</location>
    </subcellularLocation>
</comment>
<dbReference type="PANTHER" id="PTHR43622:SF7">
    <property type="entry name" value="3-DEHYDROQUINATE SYNTHASE, CHLOROPLASTIC"/>
    <property type="match status" value="1"/>
</dbReference>
<protein>
    <recommendedName>
        <fullName evidence="11 12">Multifunctional fusion protein</fullName>
    </recommendedName>
    <domain>
        <recommendedName>
            <fullName evidence="11">Shikimate kinase</fullName>
            <shortName evidence="11">SK</shortName>
            <ecNumber evidence="11">2.7.1.71</ecNumber>
        </recommendedName>
    </domain>
    <domain>
        <recommendedName>
            <fullName evidence="12">3-dehydroquinate synthase</fullName>
            <shortName evidence="12">DHQS</shortName>
            <ecNumber evidence="12">4.2.3.4</ecNumber>
        </recommendedName>
    </domain>
</protein>
<keyword evidence="9 12" id="KW-0456">Lyase</keyword>
<comment type="catalytic activity">
    <reaction evidence="11">
        <text>shikimate + ATP = 3-phosphoshikimate + ADP + H(+)</text>
        <dbReference type="Rhea" id="RHEA:13121"/>
        <dbReference type="ChEBI" id="CHEBI:15378"/>
        <dbReference type="ChEBI" id="CHEBI:30616"/>
        <dbReference type="ChEBI" id="CHEBI:36208"/>
        <dbReference type="ChEBI" id="CHEBI:145989"/>
        <dbReference type="ChEBI" id="CHEBI:456216"/>
        <dbReference type="EC" id="2.7.1.71"/>
    </reaction>
</comment>
<dbReference type="Pfam" id="PF01202">
    <property type="entry name" value="SKI"/>
    <property type="match status" value="1"/>
</dbReference>
<comment type="similarity">
    <text evidence="11">Belongs to the shikimate kinase family.</text>
</comment>
<dbReference type="Gene3D" id="3.40.50.1970">
    <property type="match status" value="1"/>
</dbReference>
<keyword evidence="12" id="KW-0547">Nucleotide-binding</keyword>
<feature type="binding site" evidence="11">
    <location>
        <position position="120"/>
    </location>
    <ligand>
        <name>ATP</name>
        <dbReference type="ChEBI" id="CHEBI:30616"/>
    </ligand>
</feature>
<sequence length="543" mass="57059">MTSYQRFVLVGPTGAGKSTVGPLLATRLGLRFVDLDQTLEQAAGRRITDIFEQDGEAAFRALESEMLVRCLEEDGIVLATGAGAVLDAGNRERMRAAGCVVHLHAGVRRQLERLRDRGDRPLLALVDREATLEAMARDRGAHYAAVAHLRLDTDARTAHEVVEALFRALPLASASGGARHRLDVDSPSGPYPIHIGAGLVADGEALAAALRGRQALLVTDANVAALHAPVVEAALRRHRPTLDLATHVIPPGESEKTLDRWREVIDALAALGATRDAAVVALGGGVVGDLAGFAAACWMRGIDVVQVPTTLLAMVDSSVGGKTAVDLPAGKNLVGAFHPPSAVVADTAMLATLPDRELRAGLAEVAKYGAVFDAHFLGWLEAKADALLVRDPDAIAEAVARSCGFKAEVVARDPFERGDRALLNFGHTFGHAIEAEQGYAGAVGGLVHGEAVAVGMVLAARLSAALGRAPMADADRLERLLARFGLPTRIPAGLSPPSLLARMRLDKKADAAGLRFILWDAAGEGRIARDVPEAKVLEVLAAD</sequence>
<dbReference type="InterPro" id="IPR016037">
    <property type="entry name" value="DHQ_synth_AroB"/>
</dbReference>
<keyword evidence="11" id="KW-0460">Magnesium</keyword>
<dbReference type="CDD" id="cd08195">
    <property type="entry name" value="DHQS"/>
    <property type="match status" value="1"/>
</dbReference>
<dbReference type="Gene3D" id="1.20.1090.10">
    <property type="entry name" value="Dehydroquinate synthase-like - alpha domain"/>
    <property type="match status" value="1"/>
</dbReference>
<comment type="function">
    <text evidence="3 12">Catalyzes the conversion of 3-deoxy-D-arabino-heptulosonate 7-phosphate (DAHP) to dehydroquinate (DHQ).</text>
</comment>
<keyword evidence="10" id="KW-0511">Multifunctional enzyme</keyword>
<dbReference type="HAMAP" id="MF_00109">
    <property type="entry name" value="Shikimate_kinase"/>
    <property type="match status" value="1"/>
</dbReference>
<feature type="domain" description="3-dehydroquinate synthase N-terminal" evidence="13">
    <location>
        <begin position="248"/>
        <end position="359"/>
    </location>
</feature>
<organism evidence="15 16">
    <name type="scientific">Cognatilysobacter xinjiangensis</name>
    <dbReference type="NCBI Taxonomy" id="546892"/>
    <lineage>
        <taxon>Bacteria</taxon>
        <taxon>Pseudomonadati</taxon>
        <taxon>Pseudomonadota</taxon>
        <taxon>Gammaproteobacteria</taxon>
        <taxon>Lysobacterales</taxon>
        <taxon>Lysobacteraceae</taxon>
        <taxon>Cognatilysobacter</taxon>
    </lineage>
</organism>
<feature type="domain" description="3-dehydroquinate synthase C-terminal" evidence="14">
    <location>
        <begin position="361"/>
        <end position="509"/>
    </location>
</feature>
<reference evidence="16" key="1">
    <citation type="journal article" date="2019" name="Int. J. Syst. Evol. Microbiol.">
        <title>The Global Catalogue of Microorganisms (GCM) 10K type strain sequencing project: providing services to taxonomists for standard genome sequencing and annotation.</title>
        <authorList>
            <consortium name="The Broad Institute Genomics Platform"/>
            <consortium name="The Broad Institute Genome Sequencing Center for Infectious Disease"/>
            <person name="Wu L."/>
            <person name="Ma J."/>
        </authorList>
    </citation>
    <scope>NUCLEOTIDE SEQUENCE [LARGE SCALE GENOMIC DNA]</scope>
    <source>
        <strain evidence="16">KCTC 22558</strain>
    </source>
</reference>
<feature type="binding site" evidence="12">
    <location>
        <position position="331"/>
    </location>
    <ligand>
        <name>NAD(+)</name>
        <dbReference type="ChEBI" id="CHEBI:57540"/>
    </ligand>
</feature>
<evidence type="ECO:0000256" key="10">
    <source>
        <dbReference type="ARBA" id="ARBA00023268"/>
    </source>
</evidence>
<gene>
    <name evidence="12" type="primary">aroB</name>
    <name evidence="11" type="synonym">aroK</name>
    <name evidence="15" type="ORF">GCM10008101_03500</name>
</gene>
<accession>A0ABQ3BSD5</accession>
<dbReference type="PANTHER" id="PTHR43622">
    <property type="entry name" value="3-DEHYDROQUINATE SYNTHASE"/>
    <property type="match status" value="1"/>
</dbReference>
<keyword evidence="11" id="KW-0808">Transferase</keyword>
<evidence type="ECO:0000256" key="8">
    <source>
        <dbReference type="ARBA" id="ARBA00023141"/>
    </source>
</evidence>
<evidence type="ECO:0000256" key="7">
    <source>
        <dbReference type="ARBA" id="ARBA00023027"/>
    </source>
</evidence>
<keyword evidence="5 12" id="KW-0963">Cytoplasm</keyword>
<dbReference type="InterPro" id="IPR031322">
    <property type="entry name" value="Shikimate/glucono_kinase"/>
</dbReference>
<dbReference type="InterPro" id="IPR030960">
    <property type="entry name" value="DHQS/DOIS_N"/>
</dbReference>
<keyword evidence="8 12" id="KW-0057">Aromatic amino acid biosynthesis</keyword>
<dbReference type="SUPFAM" id="SSF56796">
    <property type="entry name" value="Dehydroquinate synthase-like"/>
    <property type="match status" value="1"/>
</dbReference>
<dbReference type="HAMAP" id="MF_00110">
    <property type="entry name" value="DHQ_synthase"/>
    <property type="match status" value="1"/>
</dbReference>
<keyword evidence="12" id="KW-0170">Cobalt</keyword>
<evidence type="ECO:0000256" key="2">
    <source>
        <dbReference type="ARBA" id="ARBA00001911"/>
    </source>
</evidence>
<feature type="binding site" evidence="11">
    <location>
        <begin position="14"/>
        <end position="19"/>
    </location>
    <ligand>
        <name>ATP</name>
        <dbReference type="ChEBI" id="CHEBI:30616"/>
    </ligand>
</feature>
<evidence type="ECO:0000313" key="16">
    <source>
        <dbReference type="Proteomes" id="UP000643403"/>
    </source>
</evidence>
<dbReference type="InterPro" id="IPR000623">
    <property type="entry name" value="Shikimate_kinase/TSH1"/>
</dbReference>
<dbReference type="Pfam" id="PF24621">
    <property type="entry name" value="DHQS_C"/>
    <property type="match status" value="1"/>
</dbReference>
<comment type="pathway">
    <text evidence="4 12">Metabolic intermediate biosynthesis; chorismate biosynthesis; chorismate from D-erythrose 4-phosphate and phosphoenolpyruvate: step 2/7.</text>
</comment>